<sequence length="297" mass="32647">MYADLRDDARLAEELGYDTLWVAEHHFWYDGWCPQPLIAVASALAATSSLRVGTAMLLLPQHDVSVVSRDVGTLVAAYGDRLDLGVGLGYRDEEFDGVGVRRSERGRRMEAALTTLLKDHAGTWSGPPPVYVGGLAEAAIRRAGRHGAGLLLPNSLTPDEIDLRRTLASQEAAAAGLTPGRTGMLVDVWVTSDGTQESRDRVLDRLVTHYREYAGAWFRLQGSPGFTRPDLLDRQSRRTRRAAVVGDPEQVTESLLALRAAGVDTFLMQVRGDFPRPAYRRVMNELANTVIPELRKA</sequence>
<dbReference type="InterPro" id="IPR050766">
    <property type="entry name" value="Bact_Lucif_Oxidored"/>
</dbReference>
<reference evidence="5" key="1">
    <citation type="journal article" date="2019" name="Int. J. Syst. Evol. Microbiol.">
        <title>The Global Catalogue of Microorganisms (GCM) 10K type strain sequencing project: providing services to taxonomists for standard genome sequencing and annotation.</title>
        <authorList>
            <consortium name="The Broad Institute Genomics Platform"/>
            <consortium name="The Broad Institute Genome Sequencing Center for Infectious Disease"/>
            <person name="Wu L."/>
            <person name="Ma J."/>
        </authorList>
    </citation>
    <scope>NUCLEOTIDE SEQUENCE [LARGE SCALE GENOMIC DNA]</scope>
    <source>
        <strain evidence="5">KCTC 42087</strain>
    </source>
</reference>
<dbReference type="PANTHER" id="PTHR30137">
    <property type="entry name" value="LUCIFERASE-LIKE MONOOXYGENASE"/>
    <property type="match status" value="1"/>
</dbReference>
<protein>
    <submittedName>
        <fullName evidence="4">LLM class flavin-dependent oxidoreductase</fullName>
        <ecNumber evidence="4">1.-.-.-</ecNumber>
    </submittedName>
</protein>
<name>A0ABW1A1P2_9ACTN</name>
<proteinExistence type="predicted"/>
<dbReference type="GO" id="GO:0016491">
    <property type="term" value="F:oxidoreductase activity"/>
    <property type="evidence" value="ECO:0007669"/>
    <property type="project" value="UniProtKB-KW"/>
</dbReference>
<dbReference type="PANTHER" id="PTHR30137:SF8">
    <property type="entry name" value="BLR5498 PROTEIN"/>
    <property type="match status" value="1"/>
</dbReference>
<accession>A0ABW1A1P2</accession>
<dbReference type="EC" id="1.-.-.-" evidence="4"/>
<evidence type="ECO:0000256" key="2">
    <source>
        <dbReference type="ARBA" id="ARBA00023033"/>
    </source>
</evidence>
<gene>
    <name evidence="4" type="ORF">ACFPZN_22815</name>
</gene>
<dbReference type="Pfam" id="PF00296">
    <property type="entry name" value="Bac_luciferase"/>
    <property type="match status" value="1"/>
</dbReference>
<evidence type="ECO:0000313" key="4">
    <source>
        <dbReference type="EMBL" id="MFC5748458.1"/>
    </source>
</evidence>
<organism evidence="4 5">
    <name type="scientific">Actinomadura rugatobispora</name>
    <dbReference type="NCBI Taxonomy" id="1994"/>
    <lineage>
        <taxon>Bacteria</taxon>
        <taxon>Bacillati</taxon>
        <taxon>Actinomycetota</taxon>
        <taxon>Actinomycetes</taxon>
        <taxon>Streptosporangiales</taxon>
        <taxon>Thermomonosporaceae</taxon>
        <taxon>Actinomadura</taxon>
    </lineage>
</organism>
<dbReference type="InterPro" id="IPR011251">
    <property type="entry name" value="Luciferase-like_dom"/>
</dbReference>
<evidence type="ECO:0000256" key="1">
    <source>
        <dbReference type="ARBA" id="ARBA00023002"/>
    </source>
</evidence>
<dbReference type="EMBL" id="JBHSON010000032">
    <property type="protein sequence ID" value="MFC5748458.1"/>
    <property type="molecule type" value="Genomic_DNA"/>
</dbReference>
<feature type="domain" description="Luciferase-like" evidence="3">
    <location>
        <begin position="3"/>
        <end position="265"/>
    </location>
</feature>
<comment type="caution">
    <text evidence="4">The sequence shown here is derived from an EMBL/GenBank/DDBJ whole genome shotgun (WGS) entry which is preliminary data.</text>
</comment>
<evidence type="ECO:0000313" key="5">
    <source>
        <dbReference type="Proteomes" id="UP001596074"/>
    </source>
</evidence>
<dbReference type="RefSeq" id="WP_378284122.1">
    <property type="nucleotide sequence ID" value="NZ_JBHSON010000032.1"/>
</dbReference>
<dbReference type="SUPFAM" id="SSF51679">
    <property type="entry name" value="Bacterial luciferase-like"/>
    <property type="match status" value="1"/>
</dbReference>
<dbReference type="InterPro" id="IPR036661">
    <property type="entry name" value="Luciferase-like_sf"/>
</dbReference>
<keyword evidence="2" id="KW-0503">Monooxygenase</keyword>
<dbReference type="Proteomes" id="UP001596074">
    <property type="component" value="Unassembled WGS sequence"/>
</dbReference>
<keyword evidence="5" id="KW-1185">Reference proteome</keyword>
<dbReference type="Gene3D" id="3.20.20.30">
    <property type="entry name" value="Luciferase-like domain"/>
    <property type="match status" value="1"/>
</dbReference>
<evidence type="ECO:0000259" key="3">
    <source>
        <dbReference type="Pfam" id="PF00296"/>
    </source>
</evidence>
<keyword evidence="1 4" id="KW-0560">Oxidoreductase</keyword>